<evidence type="ECO:0000313" key="3">
    <source>
        <dbReference type="Proteomes" id="UP000078542"/>
    </source>
</evidence>
<gene>
    <name evidence="2" type="ORF">ALC62_07292</name>
</gene>
<accession>A0A151IHU9</accession>
<dbReference type="AlphaFoldDB" id="A0A151IHU9"/>
<name>A0A151IHU9_9HYME</name>
<protein>
    <submittedName>
        <fullName evidence="2">Uncharacterized protein</fullName>
    </submittedName>
</protein>
<evidence type="ECO:0000256" key="1">
    <source>
        <dbReference type="SAM" id="MobiDB-lite"/>
    </source>
</evidence>
<dbReference type="STRING" id="456900.A0A151IHU9"/>
<feature type="region of interest" description="Disordered" evidence="1">
    <location>
        <begin position="1"/>
        <end position="29"/>
    </location>
</feature>
<dbReference type="Proteomes" id="UP000078542">
    <property type="component" value="Unassembled WGS sequence"/>
</dbReference>
<reference evidence="2 3" key="1">
    <citation type="submission" date="2016-03" db="EMBL/GenBank/DDBJ databases">
        <title>Cyphomyrmex costatus WGS genome.</title>
        <authorList>
            <person name="Nygaard S."/>
            <person name="Hu H."/>
            <person name="Boomsma J."/>
            <person name="Zhang G."/>
        </authorList>
    </citation>
    <scope>NUCLEOTIDE SEQUENCE [LARGE SCALE GENOMIC DNA]</scope>
    <source>
        <strain evidence="2">MS0001</strain>
        <tissue evidence="2">Whole body</tissue>
    </source>
</reference>
<keyword evidence="3" id="KW-1185">Reference proteome</keyword>
<evidence type="ECO:0000313" key="2">
    <source>
        <dbReference type="EMBL" id="KYN01908.1"/>
    </source>
</evidence>
<proteinExistence type="predicted"/>
<sequence length="134" mass="14853">MSKDDNADMSNGPINATLGPPRTSVNNTASDNLTLQELLREIRELRVQINNQGRTGSARTIGYGRTSHGLPAIDLTKVHTSHDVRRQPGTTINFLTLKEARNMIPEIDGTSRNRVREFLNASSYAMKNIHPADE</sequence>
<organism evidence="2 3">
    <name type="scientific">Cyphomyrmex costatus</name>
    <dbReference type="NCBI Taxonomy" id="456900"/>
    <lineage>
        <taxon>Eukaryota</taxon>
        <taxon>Metazoa</taxon>
        <taxon>Ecdysozoa</taxon>
        <taxon>Arthropoda</taxon>
        <taxon>Hexapoda</taxon>
        <taxon>Insecta</taxon>
        <taxon>Pterygota</taxon>
        <taxon>Neoptera</taxon>
        <taxon>Endopterygota</taxon>
        <taxon>Hymenoptera</taxon>
        <taxon>Apocrita</taxon>
        <taxon>Aculeata</taxon>
        <taxon>Formicoidea</taxon>
        <taxon>Formicidae</taxon>
        <taxon>Myrmicinae</taxon>
        <taxon>Cyphomyrmex</taxon>
    </lineage>
</organism>
<dbReference type="EMBL" id="KQ977571">
    <property type="protein sequence ID" value="KYN01908.1"/>
    <property type="molecule type" value="Genomic_DNA"/>
</dbReference>